<comment type="similarity">
    <text evidence="1">Belongs to the sigma-70 factor family. ECF subfamily.</text>
</comment>
<dbReference type="EMBL" id="PRDM01000004">
    <property type="protein sequence ID" value="MBE8726598.1"/>
    <property type="molecule type" value="Genomic_DNA"/>
</dbReference>
<dbReference type="InterPro" id="IPR014284">
    <property type="entry name" value="RNA_pol_sigma-70_dom"/>
</dbReference>
<dbReference type="Pfam" id="PF08281">
    <property type="entry name" value="Sigma70_r4_2"/>
    <property type="match status" value="1"/>
</dbReference>
<evidence type="ECO:0000313" key="7">
    <source>
        <dbReference type="Proteomes" id="UP000640614"/>
    </source>
</evidence>
<accession>A0ABR9TMK4</accession>
<dbReference type="InterPro" id="IPR000792">
    <property type="entry name" value="Tscrpt_reg_LuxR_C"/>
</dbReference>
<evidence type="ECO:0000256" key="4">
    <source>
        <dbReference type="ARBA" id="ARBA00023163"/>
    </source>
</evidence>
<evidence type="ECO:0000259" key="5">
    <source>
        <dbReference type="SMART" id="SM00421"/>
    </source>
</evidence>
<dbReference type="RefSeq" id="WP_348537021.1">
    <property type="nucleotide sequence ID" value="NZ_PRDM01000004.1"/>
</dbReference>
<feature type="domain" description="HTH luxR-type" evidence="5">
    <location>
        <begin position="127"/>
        <end position="187"/>
    </location>
</feature>
<evidence type="ECO:0000256" key="1">
    <source>
        <dbReference type="ARBA" id="ARBA00010641"/>
    </source>
</evidence>
<evidence type="ECO:0000256" key="2">
    <source>
        <dbReference type="ARBA" id="ARBA00023015"/>
    </source>
</evidence>
<dbReference type="NCBIfam" id="TIGR02985">
    <property type="entry name" value="Sig70_bacteroi1"/>
    <property type="match status" value="1"/>
</dbReference>
<proteinExistence type="inferred from homology"/>
<comment type="caution">
    <text evidence="6">The sequence shown here is derived from an EMBL/GenBank/DDBJ whole genome shotgun (WGS) entry which is preliminary data.</text>
</comment>
<dbReference type="NCBIfam" id="TIGR02937">
    <property type="entry name" value="sigma70-ECF"/>
    <property type="match status" value="1"/>
</dbReference>
<dbReference type="CDD" id="cd06171">
    <property type="entry name" value="Sigma70_r4"/>
    <property type="match status" value="1"/>
</dbReference>
<dbReference type="InterPro" id="IPR014327">
    <property type="entry name" value="RNA_pol_sigma70_bacteroid"/>
</dbReference>
<dbReference type="InterPro" id="IPR013325">
    <property type="entry name" value="RNA_pol_sigma_r2"/>
</dbReference>
<keyword evidence="2" id="KW-0805">Transcription regulation</keyword>
<dbReference type="Pfam" id="PF04542">
    <property type="entry name" value="Sigma70_r2"/>
    <property type="match status" value="1"/>
</dbReference>
<dbReference type="InterPro" id="IPR013249">
    <property type="entry name" value="RNA_pol_sigma70_r4_t2"/>
</dbReference>
<keyword evidence="7" id="KW-1185">Reference proteome</keyword>
<dbReference type="SMART" id="SM00421">
    <property type="entry name" value="HTH_LUXR"/>
    <property type="match status" value="1"/>
</dbReference>
<organism evidence="6 7">
    <name type="scientific">Flavobacterium hungaricum</name>
    <dbReference type="NCBI Taxonomy" id="2082725"/>
    <lineage>
        <taxon>Bacteria</taxon>
        <taxon>Pseudomonadati</taxon>
        <taxon>Bacteroidota</taxon>
        <taxon>Flavobacteriia</taxon>
        <taxon>Flavobacteriales</taxon>
        <taxon>Flavobacteriaceae</taxon>
        <taxon>Flavobacterium</taxon>
    </lineage>
</organism>
<dbReference type="Proteomes" id="UP000640614">
    <property type="component" value="Unassembled WGS sequence"/>
</dbReference>
<sequence length="190" mass="22520">MYICFINKHKINSEKENIRIDEAYYKELFYSLYPRLVSYSFGFVKDNFLAEEVVENVMLQLWENRIKFEKIIDVKSYLYTMVRNGSLLALKKEQKVVELDPKLSDQTTDFDFNILEEELYSVLMDALNSLPEKCKEVFELSCLEGMKYKDIAEQLNISINTVKSQRARAIELLKEKLKNHSELLFILLFL</sequence>
<dbReference type="Gene3D" id="1.10.10.10">
    <property type="entry name" value="Winged helix-like DNA-binding domain superfamily/Winged helix DNA-binding domain"/>
    <property type="match status" value="1"/>
</dbReference>
<evidence type="ECO:0000256" key="3">
    <source>
        <dbReference type="ARBA" id="ARBA00023082"/>
    </source>
</evidence>
<dbReference type="InterPro" id="IPR007627">
    <property type="entry name" value="RNA_pol_sigma70_r2"/>
</dbReference>
<reference evidence="6 7" key="1">
    <citation type="submission" date="2018-07" db="EMBL/GenBank/DDBJ databases">
        <title>Genome assembly of strain KB82.</title>
        <authorList>
            <person name="Kukolya J."/>
            <person name="Horvath B."/>
            <person name="Nagy I."/>
            <person name="Toth A."/>
        </authorList>
    </citation>
    <scope>NUCLEOTIDE SEQUENCE [LARGE SCALE GENOMIC DNA]</scope>
    <source>
        <strain evidence="6 7">Kb82</strain>
    </source>
</reference>
<keyword evidence="4" id="KW-0804">Transcription</keyword>
<protein>
    <submittedName>
        <fullName evidence="6">RNA polymerase sigma-70 factor</fullName>
    </submittedName>
</protein>
<keyword evidence="3" id="KW-0731">Sigma factor</keyword>
<dbReference type="Gene3D" id="1.10.1740.10">
    <property type="match status" value="1"/>
</dbReference>
<dbReference type="InterPro" id="IPR039425">
    <property type="entry name" value="RNA_pol_sigma-70-like"/>
</dbReference>
<evidence type="ECO:0000313" key="6">
    <source>
        <dbReference type="EMBL" id="MBE8726598.1"/>
    </source>
</evidence>
<dbReference type="InterPro" id="IPR013324">
    <property type="entry name" value="RNA_pol_sigma_r3/r4-like"/>
</dbReference>
<name>A0ABR9TMK4_9FLAO</name>
<dbReference type="PANTHER" id="PTHR43133">
    <property type="entry name" value="RNA POLYMERASE ECF-TYPE SIGMA FACTO"/>
    <property type="match status" value="1"/>
</dbReference>
<dbReference type="InterPro" id="IPR036388">
    <property type="entry name" value="WH-like_DNA-bd_sf"/>
</dbReference>
<dbReference type="PANTHER" id="PTHR43133:SF46">
    <property type="entry name" value="RNA POLYMERASE SIGMA-70 FACTOR ECF SUBFAMILY"/>
    <property type="match status" value="1"/>
</dbReference>
<gene>
    <name evidence="6" type="ORF">C4F50_16885</name>
</gene>
<dbReference type="SUPFAM" id="SSF88659">
    <property type="entry name" value="Sigma3 and sigma4 domains of RNA polymerase sigma factors"/>
    <property type="match status" value="1"/>
</dbReference>
<dbReference type="SUPFAM" id="SSF88946">
    <property type="entry name" value="Sigma2 domain of RNA polymerase sigma factors"/>
    <property type="match status" value="1"/>
</dbReference>